<dbReference type="InterPro" id="IPR001752">
    <property type="entry name" value="Kinesin_motor_dom"/>
</dbReference>
<evidence type="ECO:0000256" key="3">
    <source>
        <dbReference type="ARBA" id="ARBA00022840"/>
    </source>
</evidence>
<comment type="similarity">
    <text evidence="5">Belongs to the TRAFAC class myosin-kinesin ATPase superfamily. Kinesin family.</text>
</comment>
<evidence type="ECO:0000256" key="5">
    <source>
        <dbReference type="PROSITE-ProRule" id="PRU00283"/>
    </source>
</evidence>
<evidence type="ECO:0000256" key="6">
    <source>
        <dbReference type="SAM" id="Coils"/>
    </source>
</evidence>
<keyword evidence="1" id="KW-0493">Microtubule</keyword>
<evidence type="ECO:0000256" key="4">
    <source>
        <dbReference type="ARBA" id="ARBA00023175"/>
    </source>
</evidence>
<dbReference type="GO" id="GO:0003777">
    <property type="term" value="F:microtubule motor activity"/>
    <property type="evidence" value="ECO:0007669"/>
    <property type="project" value="InterPro"/>
</dbReference>
<keyword evidence="2 5" id="KW-0547">Nucleotide-binding</keyword>
<feature type="binding site" evidence="5">
    <location>
        <begin position="270"/>
        <end position="277"/>
    </location>
    <ligand>
        <name>ATP</name>
        <dbReference type="ChEBI" id="CHEBI:30616"/>
    </ligand>
</feature>
<feature type="region of interest" description="Disordered" evidence="7">
    <location>
        <begin position="598"/>
        <end position="663"/>
    </location>
</feature>
<sequence>MEESSRGGDVPDDDSSFGDEGDTTMCVDEVEEALDNGGSEGESYNFAATLALRKNLSVQFDKHIGSKQDDAAPVQEVGGVKSKIANLEMKNRDNGSKVRFKNTKVGRAMLKPPRIPTSSSGPALESTGDSRLSVYLRIRPPIPGTDHTSEGANTVEILEAGNHPDGRPTIVRAYPPHDSNAAKAVRSKHHLHGHSTNTDLMFGSNGEEGRGVREYEFSEIFGPDSQQQEVYEGVAAPLVDGLFPLNSSGEASNGEDNKMVGQSALLFSYGITNAGKTYTIMGGEGGNTDWQESSLTDLHQNRGIMPRALHDILRRIKTAGNQEYQLNMSYFEIYNEQVYDLLVDADKDSKASDQTGPSHRRPSSHHSFGPVALKLREARDGKIVVKGLTQHRVSTVAEGLEYASIAKKKRHTSSNNINNDSSRSHCICQLELAVCRGSTESAQPAADDASVCSTVCSMDDDESSTKGRVQRAVALWIVDLAGSERSKRTGTLNKSVRQKEAALINSSLMKLTRCLQTLRNNQLQTSSNSMVPFRESKLTHLFMNHLTGSSASRTSMIVNINPSAADYDETQHVLAYATVARSVVISENDYNRKKQALLTASSSQHTHGKDGRRIKNGRAKSPPRKIARLASKLSPRSMLAKRREQQDAKVQKRKAELQSTRASAKAGNYAAGSLNKKLKSSKTGGYVGKQLQVKPLRATNKEVGQLRCDLAAAKEQVERLQSEALSLKVGAADRATVEAEIRMEISLEMEEQMQSMREQYTTMVDRLKMQIKSQPTPGKSTRKVQLDKAELYIEELMEKVDECEEEMERMRDLHRDEIANIRKAHEEALAAKSAEIASIKEMHEAELEKLNSSLEALQHENEKLYAIENDVSDDEIADSASEEESDQSSSADEELSPTPARVRRLRRERCSEVACSNVASPNKDIQSSQKKKKQRGIGILRKSKAVSSEKKAMDCRLPLTAIENAPHQPSIGLDVEANDKNNENRADLRRSRRLEGYN</sequence>
<dbReference type="PANTHER" id="PTHR24115:SF1008">
    <property type="entry name" value="KINESIN-LIKE PROTEIN SUBITO"/>
    <property type="match status" value="1"/>
</dbReference>
<dbReference type="EMBL" id="HBKQ01008566">
    <property type="protein sequence ID" value="CAE2214182.1"/>
    <property type="molecule type" value="Transcribed_RNA"/>
</dbReference>
<feature type="coiled-coil region" evidence="6">
    <location>
        <begin position="786"/>
        <end position="867"/>
    </location>
</feature>
<dbReference type="GO" id="GO:0005871">
    <property type="term" value="C:kinesin complex"/>
    <property type="evidence" value="ECO:0007669"/>
    <property type="project" value="TreeGrafter"/>
</dbReference>
<dbReference type="SMART" id="SM00129">
    <property type="entry name" value="KISc"/>
    <property type="match status" value="1"/>
</dbReference>
<dbReference type="AlphaFoldDB" id="A0A7S4HZJ7"/>
<proteinExistence type="inferred from homology"/>
<keyword evidence="6" id="KW-0175">Coiled coil</keyword>
<keyword evidence="3 5" id="KW-0067">ATP-binding</keyword>
<dbReference type="GO" id="GO:0008017">
    <property type="term" value="F:microtubule binding"/>
    <property type="evidence" value="ECO:0007669"/>
    <property type="project" value="InterPro"/>
</dbReference>
<dbReference type="GO" id="GO:0005634">
    <property type="term" value="C:nucleus"/>
    <property type="evidence" value="ECO:0007669"/>
    <property type="project" value="TreeGrafter"/>
</dbReference>
<feature type="compositionally biased region" description="Basic and acidic residues" evidence="7">
    <location>
        <begin position="641"/>
        <end position="656"/>
    </location>
</feature>
<name>A0A7S4HZJ7_9STRA</name>
<feature type="compositionally biased region" description="Basic residues" evidence="7">
    <location>
        <begin position="614"/>
        <end position="627"/>
    </location>
</feature>
<dbReference type="InterPro" id="IPR036961">
    <property type="entry name" value="Kinesin_motor_dom_sf"/>
</dbReference>
<feature type="coiled-coil region" evidence="6">
    <location>
        <begin position="696"/>
        <end position="730"/>
    </location>
</feature>
<protein>
    <recommendedName>
        <fullName evidence="8">Kinesin motor domain-containing protein</fullName>
    </recommendedName>
</protein>
<feature type="domain" description="Kinesin motor" evidence="8">
    <location>
        <begin position="131"/>
        <end position="583"/>
    </location>
</feature>
<dbReference type="PRINTS" id="PR00380">
    <property type="entry name" value="KINESINHEAVY"/>
</dbReference>
<dbReference type="Gene3D" id="3.40.850.10">
    <property type="entry name" value="Kinesin motor domain"/>
    <property type="match status" value="1"/>
</dbReference>
<gene>
    <name evidence="9" type="ORF">OAUR00152_LOCUS5776</name>
</gene>
<feature type="compositionally biased region" description="Acidic residues" evidence="7">
    <location>
        <begin position="10"/>
        <end position="24"/>
    </location>
</feature>
<evidence type="ECO:0000259" key="8">
    <source>
        <dbReference type="PROSITE" id="PS50067"/>
    </source>
</evidence>
<dbReference type="GO" id="GO:0005524">
    <property type="term" value="F:ATP binding"/>
    <property type="evidence" value="ECO:0007669"/>
    <property type="project" value="UniProtKB-UniRule"/>
</dbReference>
<evidence type="ECO:0000256" key="2">
    <source>
        <dbReference type="ARBA" id="ARBA00022741"/>
    </source>
</evidence>
<keyword evidence="4 5" id="KW-0505">Motor protein</keyword>
<evidence type="ECO:0000256" key="1">
    <source>
        <dbReference type="ARBA" id="ARBA00022701"/>
    </source>
</evidence>
<evidence type="ECO:0000256" key="7">
    <source>
        <dbReference type="SAM" id="MobiDB-lite"/>
    </source>
</evidence>
<evidence type="ECO:0000313" key="9">
    <source>
        <dbReference type="EMBL" id="CAE2214182.1"/>
    </source>
</evidence>
<dbReference type="Pfam" id="PF00225">
    <property type="entry name" value="Kinesin"/>
    <property type="match status" value="1"/>
</dbReference>
<dbReference type="InterPro" id="IPR027417">
    <property type="entry name" value="P-loop_NTPase"/>
</dbReference>
<feature type="region of interest" description="Disordered" evidence="7">
    <location>
        <begin position="348"/>
        <end position="370"/>
    </location>
</feature>
<feature type="compositionally biased region" description="Basic and acidic residues" evidence="7">
    <location>
        <begin position="977"/>
        <end position="998"/>
    </location>
</feature>
<dbReference type="GO" id="GO:0016887">
    <property type="term" value="F:ATP hydrolysis activity"/>
    <property type="evidence" value="ECO:0007669"/>
    <property type="project" value="TreeGrafter"/>
</dbReference>
<dbReference type="GO" id="GO:0007018">
    <property type="term" value="P:microtubule-based movement"/>
    <property type="evidence" value="ECO:0007669"/>
    <property type="project" value="InterPro"/>
</dbReference>
<reference evidence="9" key="1">
    <citation type="submission" date="2021-01" db="EMBL/GenBank/DDBJ databases">
        <authorList>
            <person name="Corre E."/>
            <person name="Pelletier E."/>
            <person name="Niang G."/>
            <person name="Scheremetjew M."/>
            <person name="Finn R."/>
            <person name="Kale V."/>
            <person name="Holt S."/>
            <person name="Cochrane G."/>
            <person name="Meng A."/>
            <person name="Brown T."/>
            <person name="Cohen L."/>
        </authorList>
    </citation>
    <scope>NUCLEOTIDE SEQUENCE</scope>
    <source>
        <strain evidence="9">Isolate 1302-5</strain>
    </source>
</reference>
<dbReference type="PROSITE" id="PS50067">
    <property type="entry name" value="KINESIN_MOTOR_2"/>
    <property type="match status" value="1"/>
</dbReference>
<dbReference type="GO" id="GO:0005874">
    <property type="term" value="C:microtubule"/>
    <property type="evidence" value="ECO:0007669"/>
    <property type="project" value="UniProtKB-KW"/>
</dbReference>
<dbReference type="SUPFAM" id="SSF52540">
    <property type="entry name" value="P-loop containing nucleoside triphosphate hydrolases"/>
    <property type="match status" value="1"/>
</dbReference>
<feature type="region of interest" description="Disordered" evidence="7">
    <location>
        <begin position="916"/>
        <end position="952"/>
    </location>
</feature>
<feature type="region of interest" description="Disordered" evidence="7">
    <location>
        <begin position="1"/>
        <end position="24"/>
    </location>
</feature>
<feature type="region of interest" description="Disordered" evidence="7">
    <location>
        <begin position="967"/>
        <end position="998"/>
    </location>
</feature>
<organism evidence="9">
    <name type="scientific">Odontella aurita</name>
    <dbReference type="NCBI Taxonomy" id="265563"/>
    <lineage>
        <taxon>Eukaryota</taxon>
        <taxon>Sar</taxon>
        <taxon>Stramenopiles</taxon>
        <taxon>Ochrophyta</taxon>
        <taxon>Bacillariophyta</taxon>
        <taxon>Mediophyceae</taxon>
        <taxon>Biddulphiophycidae</taxon>
        <taxon>Eupodiscales</taxon>
        <taxon>Odontellaceae</taxon>
        <taxon>Odontella</taxon>
    </lineage>
</organism>
<feature type="compositionally biased region" description="Acidic residues" evidence="7">
    <location>
        <begin position="875"/>
        <end position="895"/>
    </location>
</feature>
<dbReference type="PANTHER" id="PTHR24115">
    <property type="entry name" value="KINESIN-RELATED"/>
    <property type="match status" value="1"/>
</dbReference>
<accession>A0A7S4HZJ7</accession>
<dbReference type="InterPro" id="IPR027640">
    <property type="entry name" value="Kinesin-like_fam"/>
</dbReference>
<feature type="region of interest" description="Disordered" evidence="7">
    <location>
        <begin position="875"/>
        <end position="903"/>
    </location>
</feature>